<evidence type="ECO:0000313" key="2">
    <source>
        <dbReference type="Proteomes" id="UP000195440"/>
    </source>
</evidence>
<gene>
    <name evidence="1" type="ORF">AUC60_18140</name>
</gene>
<dbReference type="Proteomes" id="UP000195440">
    <property type="component" value="Unassembled WGS sequence"/>
</dbReference>
<evidence type="ECO:0008006" key="3">
    <source>
        <dbReference type="Google" id="ProtNLM"/>
    </source>
</evidence>
<evidence type="ECO:0000313" key="1">
    <source>
        <dbReference type="EMBL" id="OUM72492.1"/>
    </source>
</evidence>
<dbReference type="AlphaFoldDB" id="A0A1Y3P174"/>
<reference evidence="1 2" key="1">
    <citation type="journal article" date="2017" name="Syst. Appl. Microbiol.">
        <title>Pseudomonas caspiana sp. nov., a citrus pathogen in the Pseudomonas syringae phylogenetic group.</title>
        <authorList>
            <person name="Busquets A."/>
            <person name="Gomila M."/>
            <person name="Beiki F."/>
            <person name="Mulet M."/>
            <person name="Rahimian H."/>
            <person name="Garcia-Valdes E."/>
            <person name="Lalucat J."/>
        </authorList>
    </citation>
    <scope>NUCLEOTIDE SEQUENCE [LARGE SCALE GENOMIC DNA]</scope>
    <source>
        <strain evidence="1 2">FBF102</strain>
    </source>
</reference>
<name>A0A1Y3P174_9PSED</name>
<accession>A0A1Y3P174</accession>
<dbReference type="OrthoDB" id="158131at2"/>
<comment type="caution">
    <text evidence="1">The sequence shown here is derived from an EMBL/GenBank/DDBJ whole genome shotgun (WGS) entry which is preliminary data.</text>
</comment>
<dbReference type="Gene3D" id="3.10.450.620">
    <property type="entry name" value="JHP933, nucleotidyltransferase-like core domain"/>
    <property type="match status" value="1"/>
</dbReference>
<dbReference type="Pfam" id="PF08843">
    <property type="entry name" value="AbiEii"/>
    <property type="match status" value="1"/>
</dbReference>
<dbReference type="InterPro" id="IPR014942">
    <property type="entry name" value="AbiEii"/>
</dbReference>
<protein>
    <recommendedName>
        <fullName evidence="3">Nucleotidyl transferase AbiEii/AbiGii toxin family protein</fullName>
    </recommendedName>
</protein>
<dbReference type="EMBL" id="LOHF01000016">
    <property type="protein sequence ID" value="OUM72492.1"/>
    <property type="molecule type" value="Genomic_DNA"/>
</dbReference>
<dbReference type="RefSeq" id="WP_087270657.1">
    <property type="nucleotide sequence ID" value="NZ_JBJGBV010000033.1"/>
</dbReference>
<sequence>MSLFDELVNEALKNRQDLAPLRVVVEKELLHHDIMLALSSAGMLATLTFIGGTCLRACYGSNRLSEDLDFTGGADFSRQSLAELARVLISSLETKYGLEVQISEPVREEGNVDTWKLKIQTRPGRRDLPAQRINIDVCSIPSYQPQPMLLLNPYGVDMGTSGLILQAETREEIYSDKIVAFALRPNKIKNRDLWDMVWLRQQNVIPAFPLLASKLRDHKCEVAAFLTLLKERIDLLDSDPVVATDFRKEMTRFLPSQLVLQTVNDPAFWAFLVTHIRSLYVPVEQALIGDASSASFKM</sequence>
<organism evidence="1 2">
    <name type="scientific">Pseudomonas caspiana</name>
    <dbReference type="NCBI Taxonomy" id="1451454"/>
    <lineage>
        <taxon>Bacteria</taxon>
        <taxon>Pseudomonadati</taxon>
        <taxon>Pseudomonadota</taxon>
        <taxon>Gammaproteobacteria</taxon>
        <taxon>Pseudomonadales</taxon>
        <taxon>Pseudomonadaceae</taxon>
        <taxon>Pseudomonas</taxon>
    </lineage>
</organism>
<keyword evidence="2" id="KW-1185">Reference proteome</keyword>
<proteinExistence type="predicted"/>